<feature type="transmembrane region" description="Helical" evidence="1">
    <location>
        <begin position="30"/>
        <end position="47"/>
    </location>
</feature>
<comment type="caution">
    <text evidence="3">The sequence shown here is derived from an EMBL/GenBank/DDBJ whole genome shotgun (WGS) entry which is preliminary data.</text>
</comment>
<evidence type="ECO:0000313" key="4">
    <source>
        <dbReference type="Proteomes" id="UP000218366"/>
    </source>
</evidence>
<gene>
    <name evidence="3" type="ORF">COC42_02895</name>
</gene>
<reference evidence="3 4" key="1">
    <citation type="submission" date="2017-09" db="EMBL/GenBank/DDBJ databases">
        <title>Sphingomonas spermidinifaciens 9NM-10, whole genome shotgun sequence.</title>
        <authorList>
            <person name="Feng G."/>
            <person name="Zhu H."/>
        </authorList>
    </citation>
    <scope>NUCLEOTIDE SEQUENCE [LARGE SCALE GENOMIC DNA]</scope>
    <source>
        <strain evidence="3 4">9NM-10</strain>
    </source>
</reference>
<dbReference type="InterPro" id="IPR019533">
    <property type="entry name" value="Peptidase_S26"/>
</dbReference>
<protein>
    <submittedName>
        <fullName evidence="3">S26 family signal peptidase</fullName>
    </submittedName>
</protein>
<sequence length="197" mass="21721">MADARDLPLFAFGETLRRDRRRRRMLRRRGLWLALGVAALGLTIAFPPRPRLLWNASASAPIGLYWIGATATSAPGELVVAWLPESARRLAAERRYLPRNVPAIKHVAAVVDMRVCGFGALLLIDGRPVARRLAADRLGRPLPRWDGCRTLHAGELFLLNPASPASFDGRYFGVSRTSDVVGTAHPLWTWHTAETGA</sequence>
<keyword evidence="1" id="KW-1133">Transmembrane helix</keyword>
<dbReference type="InterPro" id="IPR036286">
    <property type="entry name" value="LexA/Signal_pep-like_sf"/>
</dbReference>
<dbReference type="Proteomes" id="UP000218366">
    <property type="component" value="Unassembled WGS sequence"/>
</dbReference>
<dbReference type="GO" id="GO:0004252">
    <property type="term" value="F:serine-type endopeptidase activity"/>
    <property type="evidence" value="ECO:0007669"/>
    <property type="project" value="InterPro"/>
</dbReference>
<name>A0A2A4B6G0_9SPHN</name>
<keyword evidence="4" id="KW-1185">Reference proteome</keyword>
<proteinExistence type="predicted"/>
<keyword evidence="1" id="KW-0472">Membrane</keyword>
<dbReference type="SUPFAM" id="SSF51306">
    <property type="entry name" value="LexA/Signal peptidase"/>
    <property type="match status" value="1"/>
</dbReference>
<keyword evidence="1" id="KW-0812">Transmembrane</keyword>
<dbReference type="AlphaFoldDB" id="A0A2A4B6G0"/>
<dbReference type="OrthoDB" id="5360818at2"/>
<feature type="transmembrane region" description="Helical" evidence="1">
    <location>
        <begin position="62"/>
        <end position="83"/>
    </location>
</feature>
<evidence type="ECO:0000313" key="3">
    <source>
        <dbReference type="EMBL" id="PCD03358.1"/>
    </source>
</evidence>
<dbReference type="Pfam" id="PF10502">
    <property type="entry name" value="Peptidase_S26"/>
    <property type="match status" value="1"/>
</dbReference>
<accession>A0A2A4B6G0</accession>
<dbReference type="EMBL" id="NWMW01000001">
    <property type="protein sequence ID" value="PCD03358.1"/>
    <property type="molecule type" value="Genomic_DNA"/>
</dbReference>
<dbReference type="GO" id="GO:0006465">
    <property type="term" value="P:signal peptide processing"/>
    <property type="evidence" value="ECO:0007669"/>
    <property type="project" value="InterPro"/>
</dbReference>
<organism evidence="3 4">
    <name type="scientific">Sphingomonas spermidinifaciens</name>
    <dbReference type="NCBI Taxonomy" id="1141889"/>
    <lineage>
        <taxon>Bacteria</taxon>
        <taxon>Pseudomonadati</taxon>
        <taxon>Pseudomonadota</taxon>
        <taxon>Alphaproteobacteria</taxon>
        <taxon>Sphingomonadales</taxon>
        <taxon>Sphingomonadaceae</taxon>
        <taxon>Sphingomonas</taxon>
    </lineage>
</organism>
<feature type="domain" description="Peptidase S26" evidence="2">
    <location>
        <begin position="32"/>
        <end position="188"/>
    </location>
</feature>
<evidence type="ECO:0000259" key="2">
    <source>
        <dbReference type="Pfam" id="PF10502"/>
    </source>
</evidence>
<evidence type="ECO:0000256" key="1">
    <source>
        <dbReference type="SAM" id="Phobius"/>
    </source>
</evidence>
<dbReference type="RefSeq" id="WP_096341758.1">
    <property type="nucleotide sequence ID" value="NZ_NWMW01000001.1"/>
</dbReference>